<dbReference type="InterPro" id="IPR001296">
    <property type="entry name" value="Glyco_trans_1"/>
</dbReference>
<dbReference type="PANTHER" id="PTHR12526">
    <property type="entry name" value="GLYCOSYLTRANSFERASE"/>
    <property type="match status" value="1"/>
</dbReference>
<reference evidence="3 4" key="1">
    <citation type="submission" date="2017-09" db="EMBL/GenBank/DDBJ databases">
        <title>Depth-based differentiation of microbial function through sediment-hosted aquifers and enrichment of novel symbionts in the deep terrestrial subsurface.</title>
        <authorList>
            <person name="Probst A.J."/>
            <person name="Ladd B."/>
            <person name="Jarett J.K."/>
            <person name="Geller-Mcgrath D.E."/>
            <person name="Sieber C.M."/>
            <person name="Emerson J.B."/>
            <person name="Anantharaman K."/>
            <person name="Thomas B.C."/>
            <person name="Malmstrom R."/>
            <person name="Stieglmeier M."/>
            <person name="Klingl A."/>
            <person name="Woyke T."/>
            <person name="Ryan C.M."/>
            <person name="Banfield J.F."/>
        </authorList>
    </citation>
    <scope>NUCLEOTIDE SEQUENCE [LARGE SCALE GENOMIC DNA]</scope>
    <source>
        <strain evidence="3">CG23_combo_of_CG06-09_8_20_14_all_40_14</strain>
    </source>
</reference>
<dbReference type="PANTHER" id="PTHR12526:SF630">
    <property type="entry name" value="GLYCOSYLTRANSFERASE"/>
    <property type="match status" value="1"/>
</dbReference>
<dbReference type="EMBL" id="PCQY01000020">
    <property type="protein sequence ID" value="PIP04589.1"/>
    <property type="molecule type" value="Genomic_DNA"/>
</dbReference>
<dbReference type="Proteomes" id="UP000231388">
    <property type="component" value="Unassembled WGS sequence"/>
</dbReference>
<evidence type="ECO:0000259" key="1">
    <source>
        <dbReference type="Pfam" id="PF00534"/>
    </source>
</evidence>
<evidence type="ECO:0008006" key="5">
    <source>
        <dbReference type="Google" id="ProtNLM"/>
    </source>
</evidence>
<gene>
    <name evidence="3" type="ORF">COX53_01580</name>
</gene>
<dbReference type="Pfam" id="PF00534">
    <property type="entry name" value="Glycos_transf_1"/>
    <property type="match status" value="1"/>
</dbReference>
<dbReference type="Gene3D" id="3.40.50.2000">
    <property type="entry name" value="Glycogen Phosphorylase B"/>
    <property type="match status" value="2"/>
</dbReference>
<protein>
    <recommendedName>
        <fullName evidence="5">Glycosyltransferase subfamily 4-like N-terminal domain-containing protein</fullName>
    </recommendedName>
</protein>
<proteinExistence type="predicted"/>
<feature type="domain" description="Glycosyltransferase subfamily 4-like N-terminal" evidence="2">
    <location>
        <begin position="80"/>
        <end position="197"/>
    </location>
</feature>
<comment type="caution">
    <text evidence="3">The sequence shown here is derived from an EMBL/GenBank/DDBJ whole genome shotgun (WGS) entry which is preliminary data.</text>
</comment>
<accession>A0A2G9XC95</accession>
<organism evidence="3 4">
    <name type="scientific">candidate division WWE3 bacterium CG23_combo_of_CG06-09_8_20_14_all_40_14</name>
    <dbReference type="NCBI Taxonomy" id="1975095"/>
    <lineage>
        <taxon>Bacteria</taxon>
        <taxon>Katanobacteria</taxon>
    </lineage>
</organism>
<evidence type="ECO:0000259" key="2">
    <source>
        <dbReference type="Pfam" id="PF13439"/>
    </source>
</evidence>
<evidence type="ECO:0000313" key="3">
    <source>
        <dbReference type="EMBL" id="PIP04589.1"/>
    </source>
</evidence>
<dbReference type="GO" id="GO:0016757">
    <property type="term" value="F:glycosyltransferase activity"/>
    <property type="evidence" value="ECO:0007669"/>
    <property type="project" value="InterPro"/>
</dbReference>
<dbReference type="SUPFAM" id="SSF53756">
    <property type="entry name" value="UDP-Glycosyltransferase/glycogen phosphorylase"/>
    <property type="match status" value="1"/>
</dbReference>
<dbReference type="InterPro" id="IPR028098">
    <property type="entry name" value="Glyco_trans_4-like_N"/>
</dbReference>
<evidence type="ECO:0000313" key="4">
    <source>
        <dbReference type="Proteomes" id="UP000231388"/>
    </source>
</evidence>
<sequence length="399" mass="45621">MNKPKVAHISTTYLKLSESYIYSFIKNHKSYDPFVVTEELINAPAFPTKKVYEIQKPPLKARIVNQIYRERFFRKKSLESFYLKHLEKEYPSIILCHYGPTGVYSLPFRKVLGIPVVTYFYGLDLSFSRLEKVMGKTGGRFSIPLFSRGNYWRDALMYLFRHGDFFVVPSNQAAMRLIDLGAPKEKVRVVNFGVDLESVKPAEKDTSSEDFKVAMVLSLEENRGFESSLDAFKVLAGEIPSFQVDIYGDGSKRREFMERVAVLGISKSVQIISDYPYNRFLDNIGKYKVFLNPVAVANVDAMEGWVNYSMMQAMSVGVVPVATHVVGAELIDPGETGYFIRQNDADDIVEKLELLYKDKKKMVSMSENAKERIELYFNATKQTAKLEKIFDDAITAFRV</sequence>
<name>A0A2G9XC95_UNCKA</name>
<dbReference type="Pfam" id="PF13439">
    <property type="entry name" value="Glyco_transf_4"/>
    <property type="match status" value="1"/>
</dbReference>
<feature type="domain" description="Glycosyl transferase family 1" evidence="1">
    <location>
        <begin position="204"/>
        <end position="372"/>
    </location>
</feature>
<dbReference type="AlphaFoldDB" id="A0A2G9XC95"/>